<dbReference type="HOGENOM" id="CLU_2686580_0_0_11"/>
<dbReference type="AlphaFoldDB" id="D6Y322"/>
<accession>D6Y322</accession>
<reference evidence="1 2" key="1">
    <citation type="submission" date="2010-01" db="EMBL/GenBank/DDBJ databases">
        <title>The complete genome of Thermobispora bispora DSM 43833.</title>
        <authorList>
            <consortium name="US DOE Joint Genome Institute (JGI-PGF)"/>
            <person name="Lucas S."/>
            <person name="Copeland A."/>
            <person name="Lapidus A."/>
            <person name="Glavina del Rio T."/>
            <person name="Dalin E."/>
            <person name="Tice H."/>
            <person name="Bruce D."/>
            <person name="Goodwin L."/>
            <person name="Pitluck S."/>
            <person name="Kyrpides N."/>
            <person name="Mavromatis K."/>
            <person name="Ivanova N."/>
            <person name="Mikhailova N."/>
            <person name="Chertkov O."/>
            <person name="Brettin T."/>
            <person name="Detter J.C."/>
            <person name="Han C."/>
            <person name="Larimer F."/>
            <person name="Land M."/>
            <person name="Hauser L."/>
            <person name="Markowitz V."/>
            <person name="Cheng J.-F."/>
            <person name="Hugenholtz P."/>
            <person name="Woyke T."/>
            <person name="Wu D."/>
            <person name="Jando M."/>
            <person name="Schneider S."/>
            <person name="Klenk H.-P."/>
            <person name="Eisen J.A."/>
        </authorList>
    </citation>
    <scope>NUCLEOTIDE SEQUENCE [LARGE SCALE GENOMIC DNA]</scope>
    <source>
        <strain evidence="2">ATCC 19993 / DSM 43833 / CBS 139.67 / JCM 10125 / KCTC 9307 / NBRC 14880 / R51</strain>
    </source>
</reference>
<organism evidence="1 2">
    <name type="scientific">Thermobispora bispora (strain ATCC 19993 / DSM 43833 / CBS 139.67 / JCM 10125 / KCTC 9307 / NBRC 14880 / R51)</name>
    <dbReference type="NCBI Taxonomy" id="469371"/>
    <lineage>
        <taxon>Bacteria</taxon>
        <taxon>Bacillati</taxon>
        <taxon>Actinomycetota</taxon>
        <taxon>Actinomycetes</taxon>
        <taxon>Streptosporangiales</taxon>
        <taxon>Streptosporangiaceae</taxon>
        <taxon>Thermobispora</taxon>
    </lineage>
</organism>
<dbReference type="Proteomes" id="UP000006640">
    <property type="component" value="Chromosome"/>
</dbReference>
<evidence type="ECO:0000313" key="2">
    <source>
        <dbReference type="Proteomes" id="UP000006640"/>
    </source>
</evidence>
<proteinExistence type="predicted"/>
<evidence type="ECO:0000313" key="1">
    <source>
        <dbReference type="EMBL" id="ADG88897.1"/>
    </source>
</evidence>
<gene>
    <name evidence="1" type="ordered locus">Tbis_2186</name>
</gene>
<dbReference type="EMBL" id="CP001874">
    <property type="protein sequence ID" value="ADG88897.1"/>
    <property type="molecule type" value="Genomic_DNA"/>
</dbReference>
<dbReference type="STRING" id="469371.Tbis_2186"/>
<protein>
    <submittedName>
        <fullName evidence="1">Uncharacterized protein</fullName>
    </submittedName>
</protein>
<sequence length="74" mass="8116">MSARIIDGWLAVPYSGHDMASVYLNVGGEWKPAFLDWHNGKRVAKVRFPATASRSSSVVIRINDVETTVGRISA</sequence>
<name>D6Y322_THEBD</name>
<keyword evidence="2" id="KW-1185">Reference proteome</keyword>
<dbReference type="KEGG" id="tbi:Tbis_2186"/>